<evidence type="ECO:0000256" key="2">
    <source>
        <dbReference type="ARBA" id="ARBA00010867"/>
    </source>
</evidence>
<protein>
    <recommendedName>
        <fullName evidence="8">Mitochondrial import inner membrane translocase subunit Tim21</fullName>
    </recommendedName>
</protein>
<evidence type="ECO:0000313" key="9">
    <source>
        <dbReference type="EMBL" id="KRZ29655.1"/>
    </source>
</evidence>
<accession>A0A0V1J3U1</accession>
<dbReference type="PANTHER" id="PTHR13032:SF6">
    <property type="entry name" value="MITOCHONDRIAL IMPORT INNER MEMBRANE TRANSLOCASE SUBUNIT TIM21"/>
    <property type="match status" value="1"/>
</dbReference>
<dbReference type="GO" id="GO:0005744">
    <property type="term" value="C:TIM23 mitochondrial import inner membrane translocase complex"/>
    <property type="evidence" value="ECO:0007669"/>
    <property type="project" value="UniProtKB-UniRule"/>
</dbReference>
<dbReference type="InterPro" id="IPR013261">
    <property type="entry name" value="Tim21"/>
</dbReference>
<name>A0A0V1J3U1_TRIPS</name>
<dbReference type="Pfam" id="PF08294">
    <property type="entry name" value="TIM21"/>
    <property type="match status" value="1"/>
</dbReference>
<dbReference type="Gene3D" id="3.10.450.320">
    <property type="entry name" value="Mitochondrial import inner membrane translocase subunit Tim21"/>
    <property type="match status" value="1"/>
</dbReference>
<keyword evidence="8" id="KW-0653">Protein transport</keyword>
<comment type="caution">
    <text evidence="9">The sequence shown here is derived from an EMBL/GenBank/DDBJ whole genome shotgun (WGS) entry which is preliminary data.</text>
</comment>
<dbReference type="AlphaFoldDB" id="A0A0V1J3U1"/>
<keyword evidence="8" id="KW-0811">Translocation</keyword>
<evidence type="ECO:0000256" key="7">
    <source>
        <dbReference type="ARBA" id="ARBA00023136"/>
    </source>
</evidence>
<evidence type="ECO:0000313" key="10">
    <source>
        <dbReference type="Proteomes" id="UP000054805"/>
    </source>
</evidence>
<dbReference type="EMBL" id="JYDS01000043">
    <property type="protein sequence ID" value="KRZ29655.1"/>
    <property type="molecule type" value="Genomic_DNA"/>
</dbReference>
<keyword evidence="8" id="KW-0999">Mitochondrion inner membrane</keyword>
<comment type="similarity">
    <text evidence="2 8">Belongs to the TIM21 family.</text>
</comment>
<comment type="function">
    <text evidence="8">Essential component of the TIM23 complex, a complex that mediates the translocation of transit peptide-containing proteins across the mitochondrial inner membrane.</text>
</comment>
<keyword evidence="8" id="KW-0813">Transport</keyword>
<comment type="subunit">
    <text evidence="8">Component of the TIM23 complex.</text>
</comment>
<keyword evidence="10" id="KW-1185">Reference proteome</keyword>
<organism evidence="9 10">
    <name type="scientific">Trichinella pseudospiralis</name>
    <name type="common">Parasitic roundworm</name>
    <dbReference type="NCBI Taxonomy" id="6337"/>
    <lineage>
        <taxon>Eukaryota</taxon>
        <taxon>Metazoa</taxon>
        <taxon>Ecdysozoa</taxon>
        <taxon>Nematoda</taxon>
        <taxon>Enoplea</taxon>
        <taxon>Dorylaimia</taxon>
        <taxon>Trichinellida</taxon>
        <taxon>Trichinellidae</taxon>
        <taxon>Trichinella</taxon>
    </lineage>
</organism>
<dbReference type="InterPro" id="IPR038552">
    <property type="entry name" value="Tim21_IMS_sf"/>
</dbReference>
<evidence type="ECO:0000256" key="8">
    <source>
        <dbReference type="RuleBase" id="RU367142"/>
    </source>
</evidence>
<dbReference type="PANTHER" id="PTHR13032">
    <property type="entry name" value="MITOCHONDRIAL IMPORT INNER MEMBRANE TRANSLOCASE SUBUNIT TIM21"/>
    <property type="match status" value="1"/>
</dbReference>
<sequence>MYLSGFKPQPSLRCASYTFIFTTDFSNLCQLSIQPDGQVFKIVIMAIAENVKFSIRMHKADYLHFQMSDFEAKDVKYLIIQKLFSDWQLAYYLFNKVLPAHSQQMFVGMEIFKRCSRSAISYRHAPILLRRVCSSPSSVLILHHHHPYFIGNVRVGMHLSGRNCSTNLKDKSLDKCNETQSSDSTVINRLFTDDERAPATPVQKIAQASKDFGYFGIVVACVAVTELFSNQRPSKIYSNAFKLVKAHPEVELILGNPIKAYGEPITRRGRRRHVDHLEYEKDGKNYLRVKFYVEGSIAKGTVLLEMQQDENGKYDYRYMLFTSDGTPSKTVILIDNRSAD</sequence>
<keyword evidence="7" id="KW-0472">Membrane</keyword>
<proteinExistence type="inferred from homology"/>
<keyword evidence="3" id="KW-0812">Transmembrane</keyword>
<evidence type="ECO:0000256" key="5">
    <source>
        <dbReference type="ARBA" id="ARBA00022989"/>
    </source>
</evidence>
<evidence type="ECO:0000256" key="6">
    <source>
        <dbReference type="ARBA" id="ARBA00023128"/>
    </source>
</evidence>
<keyword evidence="4" id="KW-0809">Transit peptide</keyword>
<keyword evidence="5" id="KW-1133">Transmembrane helix</keyword>
<reference evidence="9 10" key="1">
    <citation type="submission" date="2015-01" db="EMBL/GenBank/DDBJ databases">
        <title>Evolution of Trichinella species and genotypes.</title>
        <authorList>
            <person name="Korhonen P.K."/>
            <person name="Edoardo P."/>
            <person name="Giuseppe L.R."/>
            <person name="Gasser R.B."/>
        </authorList>
    </citation>
    <scope>NUCLEOTIDE SEQUENCE [LARGE SCALE GENOMIC DNA]</scope>
    <source>
        <strain evidence="9">ISS588</strain>
    </source>
</reference>
<comment type="subcellular location">
    <subcellularLocation>
        <location evidence="8">Mitochondrion inner membrane</location>
        <topology evidence="8">Single-pass membrane protein</topology>
    </subcellularLocation>
    <subcellularLocation>
        <location evidence="1">Mitochondrion membrane</location>
        <topology evidence="1">Single-pass membrane protein</topology>
    </subcellularLocation>
</comment>
<dbReference type="Proteomes" id="UP000054805">
    <property type="component" value="Unassembled WGS sequence"/>
</dbReference>
<gene>
    <name evidence="9" type="primary">timm21</name>
    <name evidence="9" type="ORF">T4B_443</name>
</gene>
<evidence type="ECO:0000256" key="1">
    <source>
        <dbReference type="ARBA" id="ARBA00004304"/>
    </source>
</evidence>
<keyword evidence="6 8" id="KW-0496">Mitochondrion</keyword>
<evidence type="ECO:0000256" key="3">
    <source>
        <dbReference type="ARBA" id="ARBA00022692"/>
    </source>
</evidence>
<evidence type="ECO:0000256" key="4">
    <source>
        <dbReference type="ARBA" id="ARBA00022946"/>
    </source>
</evidence>
<dbReference type="GO" id="GO:0030150">
    <property type="term" value="P:protein import into mitochondrial matrix"/>
    <property type="evidence" value="ECO:0007669"/>
    <property type="project" value="UniProtKB-UniRule"/>
</dbReference>